<name>A0ABP9S1L4_9ACTN</name>
<dbReference type="EMBL" id="BAABJQ010000013">
    <property type="protein sequence ID" value="GAA5189786.1"/>
    <property type="molecule type" value="Genomic_DNA"/>
</dbReference>
<proteinExistence type="predicted"/>
<keyword evidence="1" id="KW-0812">Transmembrane</keyword>
<feature type="transmembrane region" description="Helical" evidence="1">
    <location>
        <begin position="41"/>
        <end position="61"/>
    </location>
</feature>
<keyword evidence="3" id="KW-1185">Reference proteome</keyword>
<dbReference type="Proteomes" id="UP001501570">
    <property type="component" value="Unassembled WGS sequence"/>
</dbReference>
<evidence type="ECO:0000313" key="3">
    <source>
        <dbReference type="Proteomes" id="UP001501570"/>
    </source>
</evidence>
<reference evidence="3" key="1">
    <citation type="journal article" date="2019" name="Int. J. Syst. Evol. Microbiol.">
        <title>The Global Catalogue of Microorganisms (GCM) 10K type strain sequencing project: providing services to taxonomists for standard genome sequencing and annotation.</title>
        <authorList>
            <consortium name="The Broad Institute Genomics Platform"/>
            <consortium name="The Broad Institute Genome Sequencing Center for Infectious Disease"/>
            <person name="Wu L."/>
            <person name="Ma J."/>
        </authorList>
    </citation>
    <scope>NUCLEOTIDE SEQUENCE [LARGE SCALE GENOMIC DNA]</scope>
    <source>
        <strain evidence="3">JCM 18304</strain>
    </source>
</reference>
<protein>
    <submittedName>
        <fullName evidence="2">Uncharacterized protein</fullName>
    </submittedName>
</protein>
<comment type="caution">
    <text evidence="2">The sequence shown here is derived from an EMBL/GenBank/DDBJ whole genome shotgun (WGS) entry which is preliminary data.</text>
</comment>
<organism evidence="2 3">
    <name type="scientific">Rugosimonospora acidiphila</name>
    <dbReference type="NCBI Taxonomy" id="556531"/>
    <lineage>
        <taxon>Bacteria</taxon>
        <taxon>Bacillati</taxon>
        <taxon>Actinomycetota</taxon>
        <taxon>Actinomycetes</taxon>
        <taxon>Micromonosporales</taxon>
        <taxon>Micromonosporaceae</taxon>
        <taxon>Rugosimonospora</taxon>
    </lineage>
</organism>
<evidence type="ECO:0000256" key="1">
    <source>
        <dbReference type="SAM" id="Phobius"/>
    </source>
</evidence>
<sequence length="104" mass="10916">MFGTVTLALVAGFFVGNGLPYYVSGSTGDGRHPGPFPDSPVVSVLSGWGAFVIAAVAWSYAHVGDHPLPGYAAAALGVLAVGLIHTRTWRSPNPWGKRVARQER</sequence>
<feature type="transmembrane region" description="Helical" evidence="1">
    <location>
        <begin position="68"/>
        <end position="86"/>
    </location>
</feature>
<evidence type="ECO:0000313" key="2">
    <source>
        <dbReference type="EMBL" id="GAA5189786.1"/>
    </source>
</evidence>
<keyword evidence="1" id="KW-1133">Transmembrane helix</keyword>
<keyword evidence="1" id="KW-0472">Membrane</keyword>
<accession>A0ABP9S1L4</accession>
<gene>
    <name evidence="2" type="ORF">GCM10023322_43270</name>
</gene>
<dbReference type="RefSeq" id="WP_345632215.1">
    <property type="nucleotide sequence ID" value="NZ_BAABJQ010000013.1"/>
</dbReference>